<accession>A0A7K1UNF5</accession>
<feature type="chain" id="PRO_5029712695" description="Lipase" evidence="1">
    <location>
        <begin position="41"/>
        <end position="406"/>
    </location>
</feature>
<reference evidence="2 3" key="1">
    <citation type="submission" date="2019-12" db="EMBL/GenBank/DDBJ databases">
        <title>Nocardia sp. nov. ET3-3 isolated from soil.</title>
        <authorList>
            <person name="Kanchanasin P."/>
            <person name="Tanasupawat S."/>
            <person name="Yuki M."/>
            <person name="Kudo T."/>
        </authorList>
    </citation>
    <scope>NUCLEOTIDE SEQUENCE [LARGE SCALE GENOMIC DNA]</scope>
    <source>
        <strain evidence="2 3">ET3-3</strain>
    </source>
</reference>
<keyword evidence="3" id="KW-1185">Reference proteome</keyword>
<dbReference type="InterPro" id="IPR029058">
    <property type="entry name" value="AB_hydrolase_fold"/>
</dbReference>
<organism evidence="2 3">
    <name type="scientific">Nocardia terrae</name>
    <dbReference type="NCBI Taxonomy" id="2675851"/>
    <lineage>
        <taxon>Bacteria</taxon>
        <taxon>Bacillati</taxon>
        <taxon>Actinomycetota</taxon>
        <taxon>Actinomycetes</taxon>
        <taxon>Mycobacteriales</taxon>
        <taxon>Nocardiaceae</taxon>
        <taxon>Nocardia</taxon>
    </lineage>
</organism>
<dbReference type="AlphaFoldDB" id="A0A7K1UNF5"/>
<dbReference type="InterPro" id="IPR005152">
    <property type="entry name" value="Lipase_secreted"/>
</dbReference>
<sequence length="406" mass="42427">MRKMIMNHNSALGFLTRTARRTLLTCAAIVLCNSAAPTYATTSPPEPDPFYLAPADLSERPNGDVLAWRDLTLFGLPLPVSAWQIQFRTTGSDDQATTTITTLIEPVQPWLGPGPRPLTTTCAPSHTFSLAPRLDSQTTLDAPFLAAALLRGWAVTVSDYEGPQSRFLDGVNSGRALLDGIRAARGFSLAALADSPAGIWGYSGGSYAALWAGQLHADYAPDVPVRGVVAGGIPADIPAIARTADGGPKAGLTMLVVAALIHNDPNTGIAALLNDQGHAMLAEVAGVCGTELLAKYADDHIGHFTAGADLLSQPQFLASAQRQEPGGIAPDTPLYLYHGGADEVVPAAGVHALIDRYCAMGASLTQRFSPMLGHDSTATDEALGALNYMGDRFDALTPEPGCTGTS</sequence>
<keyword evidence="1" id="KW-0732">Signal</keyword>
<name>A0A7K1UNF5_9NOCA</name>
<dbReference type="SUPFAM" id="SSF53474">
    <property type="entry name" value="alpha/beta-Hydrolases"/>
    <property type="match status" value="1"/>
</dbReference>
<evidence type="ECO:0000313" key="3">
    <source>
        <dbReference type="Proteomes" id="UP000466794"/>
    </source>
</evidence>
<dbReference type="GO" id="GO:0004806">
    <property type="term" value="F:triacylglycerol lipase activity"/>
    <property type="evidence" value="ECO:0007669"/>
    <property type="project" value="InterPro"/>
</dbReference>
<evidence type="ECO:0008006" key="4">
    <source>
        <dbReference type="Google" id="ProtNLM"/>
    </source>
</evidence>
<dbReference type="Pfam" id="PF03583">
    <property type="entry name" value="LIP"/>
    <property type="match status" value="1"/>
</dbReference>
<dbReference type="GO" id="GO:0016042">
    <property type="term" value="P:lipid catabolic process"/>
    <property type="evidence" value="ECO:0007669"/>
    <property type="project" value="InterPro"/>
</dbReference>
<dbReference type="Proteomes" id="UP000466794">
    <property type="component" value="Unassembled WGS sequence"/>
</dbReference>
<evidence type="ECO:0000256" key="1">
    <source>
        <dbReference type="SAM" id="SignalP"/>
    </source>
</evidence>
<evidence type="ECO:0000313" key="2">
    <source>
        <dbReference type="EMBL" id="MVU75870.1"/>
    </source>
</evidence>
<dbReference type="PANTHER" id="PTHR34853">
    <property type="match status" value="1"/>
</dbReference>
<dbReference type="PANTHER" id="PTHR34853:SF1">
    <property type="entry name" value="LIPASE 5"/>
    <property type="match status" value="1"/>
</dbReference>
<feature type="signal peptide" evidence="1">
    <location>
        <begin position="1"/>
        <end position="40"/>
    </location>
</feature>
<dbReference type="EMBL" id="WRPP01000001">
    <property type="protein sequence ID" value="MVU75870.1"/>
    <property type="molecule type" value="Genomic_DNA"/>
</dbReference>
<dbReference type="Gene3D" id="3.40.50.1820">
    <property type="entry name" value="alpha/beta hydrolase"/>
    <property type="match status" value="1"/>
</dbReference>
<proteinExistence type="predicted"/>
<comment type="caution">
    <text evidence="2">The sequence shown here is derived from an EMBL/GenBank/DDBJ whole genome shotgun (WGS) entry which is preliminary data.</text>
</comment>
<dbReference type="Gene3D" id="1.10.260.130">
    <property type="match status" value="1"/>
</dbReference>
<protein>
    <recommendedName>
        <fullName evidence="4">Lipase</fullName>
    </recommendedName>
</protein>
<gene>
    <name evidence="2" type="ORF">GPX89_01255</name>
</gene>
<dbReference type="PIRSF" id="PIRSF029171">
    <property type="entry name" value="Esterase_LipA"/>
    <property type="match status" value="1"/>
</dbReference>